<dbReference type="GO" id="GO:1902201">
    <property type="term" value="P:negative regulation of bacterial-type flagellum-dependent cell motility"/>
    <property type="evidence" value="ECO:0007669"/>
    <property type="project" value="TreeGrafter"/>
</dbReference>
<dbReference type="SUPFAM" id="SSF55785">
    <property type="entry name" value="PYP-like sensor domain (PAS domain)"/>
    <property type="match status" value="1"/>
</dbReference>
<dbReference type="Gene3D" id="3.30.450.40">
    <property type="match status" value="1"/>
</dbReference>
<dbReference type="EMBL" id="NAEW01000014">
    <property type="protein sequence ID" value="OQM40076.1"/>
    <property type="molecule type" value="Genomic_DNA"/>
</dbReference>
<dbReference type="SUPFAM" id="SSF55781">
    <property type="entry name" value="GAF domain-like"/>
    <property type="match status" value="1"/>
</dbReference>
<dbReference type="InterPro" id="IPR000160">
    <property type="entry name" value="GGDEF_dom"/>
</dbReference>
<dbReference type="PANTHER" id="PTHR45138:SF9">
    <property type="entry name" value="DIGUANYLATE CYCLASE DGCM-RELATED"/>
    <property type="match status" value="1"/>
</dbReference>
<keyword evidence="4" id="KW-0547">Nucleotide-binding</keyword>
<dbReference type="SUPFAM" id="SSF55073">
    <property type="entry name" value="Nucleotide cyclase"/>
    <property type="match status" value="1"/>
</dbReference>
<dbReference type="InterPro" id="IPR013655">
    <property type="entry name" value="PAS_fold_3"/>
</dbReference>
<dbReference type="InterPro" id="IPR000700">
    <property type="entry name" value="PAS-assoc_C"/>
</dbReference>
<reference evidence="10 11" key="1">
    <citation type="submission" date="2017-03" db="EMBL/GenBank/DDBJ databases">
        <authorList>
            <person name="Afonso C.L."/>
            <person name="Miller P.J."/>
            <person name="Scott M.A."/>
            <person name="Spackman E."/>
            <person name="Goraichik I."/>
            <person name="Dimitrov K.M."/>
            <person name="Suarez D.L."/>
            <person name="Swayne D.E."/>
        </authorList>
    </citation>
    <scope>NUCLEOTIDE SEQUENCE [LARGE SCALE GENOMIC DNA]</scope>
    <source>
        <strain evidence="10 11">ATCC 51113</strain>
    </source>
</reference>
<dbReference type="CDD" id="cd01949">
    <property type="entry name" value="GGDEF"/>
    <property type="match status" value="1"/>
</dbReference>
<dbReference type="CDD" id="cd00130">
    <property type="entry name" value="PAS"/>
    <property type="match status" value="1"/>
</dbReference>
<dbReference type="AlphaFoldDB" id="A0A1V8NUG9"/>
<comment type="catalytic activity">
    <reaction evidence="5">
        <text>2 GTP = 3',3'-c-di-GMP + 2 diphosphate</text>
        <dbReference type="Rhea" id="RHEA:24898"/>
        <dbReference type="ChEBI" id="CHEBI:33019"/>
        <dbReference type="ChEBI" id="CHEBI:37565"/>
        <dbReference type="ChEBI" id="CHEBI:58805"/>
        <dbReference type="EC" id="2.7.7.65"/>
    </reaction>
</comment>
<keyword evidence="6" id="KW-0175">Coiled coil</keyword>
<dbReference type="SMART" id="SM00086">
    <property type="entry name" value="PAC"/>
    <property type="match status" value="1"/>
</dbReference>
<proteinExistence type="predicted"/>
<dbReference type="Gene3D" id="3.30.70.270">
    <property type="match status" value="1"/>
</dbReference>
<evidence type="ECO:0000313" key="10">
    <source>
        <dbReference type="EMBL" id="OQM40076.1"/>
    </source>
</evidence>
<comment type="pathway">
    <text evidence="2">Purine metabolism; 3',5'-cyclic di-GMP biosynthesis.</text>
</comment>
<feature type="coiled-coil region" evidence="6">
    <location>
        <begin position="297"/>
        <end position="324"/>
    </location>
</feature>
<dbReference type="InterPro" id="IPR000014">
    <property type="entry name" value="PAS"/>
</dbReference>
<comment type="caution">
    <text evidence="10">The sequence shown here is derived from an EMBL/GenBank/DDBJ whole genome shotgun (WGS) entry which is preliminary data.</text>
</comment>
<dbReference type="InterPro" id="IPR029016">
    <property type="entry name" value="GAF-like_dom_sf"/>
</dbReference>
<evidence type="ECO:0000256" key="1">
    <source>
        <dbReference type="ARBA" id="ARBA00001946"/>
    </source>
</evidence>
<dbReference type="SMART" id="SM00267">
    <property type="entry name" value="GGDEF"/>
    <property type="match status" value="1"/>
</dbReference>
<evidence type="ECO:0000313" key="11">
    <source>
        <dbReference type="Proteomes" id="UP000192573"/>
    </source>
</evidence>
<feature type="domain" description="PAC" evidence="8">
    <location>
        <begin position="254"/>
        <end position="306"/>
    </location>
</feature>
<evidence type="ECO:0000256" key="6">
    <source>
        <dbReference type="SAM" id="Coils"/>
    </source>
</evidence>
<dbReference type="SMART" id="SM00091">
    <property type="entry name" value="PAS"/>
    <property type="match status" value="1"/>
</dbReference>
<protein>
    <recommendedName>
        <fullName evidence="3">diguanylate cyclase</fullName>
        <ecNumber evidence="3">2.7.7.65</ecNumber>
    </recommendedName>
</protein>
<dbReference type="InterPro" id="IPR001610">
    <property type="entry name" value="PAC"/>
</dbReference>
<dbReference type="GO" id="GO:0052621">
    <property type="term" value="F:diguanylate cyclase activity"/>
    <property type="evidence" value="ECO:0007669"/>
    <property type="project" value="UniProtKB-EC"/>
</dbReference>
<dbReference type="NCBIfam" id="TIGR00229">
    <property type="entry name" value="sensory_box"/>
    <property type="match status" value="1"/>
</dbReference>
<gene>
    <name evidence="10" type="ORF">BZK42_21650</name>
</gene>
<dbReference type="InterPro" id="IPR029787">
    <property type="entry name" value="Nucleotide_cyclase"/>
</dbReference>
<evidence type="ECO:0000256" key="3">
    <source>
        <dbReference type="ARBA" id="ARBA00012528"/>
    </source>
</evidence>
<dbReference type="InterPro" id="IPR035965">
    <property type="entry name" value="PAS-like_dom_sf"/>
</dbReference>
<evidence type="ECO:0000256" key="5">
    <source>
        <dbReference type="ARBA" id="ARBA00034247"/>
    </source>
</evidence>
<dbReference type="GO" id="GO:0043709">
    <property type="term" value="P:cell adhesion involved in single-species biofilm formation"/>
    <property type="evidence" value="ECO:0007669"/>
    <property type="project" value="TreeGrafter"/>
</dbReference>
<dbReference type="PROSITE" id="PS50112">
    <property type="entry name" value="PAS"/>
    <property type="match status" value="1"/>
</dbReference>
<evidence type="ECO:0000259" key="8">
    <source>
        <dbReference type="PROSITE" id="PS50113"/>
    </source>
</evidence>
<dbReference type="InterPro" id="IPR043128">
    <property type="entry name" value="Rev_trsase/Diguanyl_cyclase"/>
</dbReference>
<sequence length="489" mass="56061">MKENNVNINRIHFLYEALAKRHSSPEDKYLAILNEGLKAFDLSLGIISQIEGERYSLLAVSPTSGDISAGMVFELKNTYCQQVVRERRIISVEHAGTHPDFNSHPVYIGMRLESYISAPIWVREKLWGTINFSSTQIRSISFSEDDYEFISLMAEGIGSLIEINLLISENEIVISALQKNNDILESIFKNSTIGMALVASSGQWKKVNNSLTRMLGYTEDHLLSINFQNITHPDDLSTDLKQLDALSRGKIPFYQLEKRYLTATGNYIWILLSVSLVREDNGEVKYYIAQIQSINERKTMEIELKKQKEELHKINTMLERMATEDSLTEIANRRKFMRWFENEMTRIARDPVPVSIAIADIDFFKSYNDSYGHQEGDYALKNIAKELSHNLRSQDKVARFGGEEFIMLFPETDEKDCFLACERLRKSIEKLSSLRRSVTISIGAVTYHPREGKLITFDDLLKVADTKLYDAKRSGRNKVKVVNLADHQD</sequence>
<name>A0A1V8NUG9_CITBR</name>
<accession>A0A1V8NUG9</accession>
<dbReference type="Proteomes" id="UP000192573">
    <property type="component" value="Unassembled WGS sequence"/>
</dbReference>
<evidence type="ECO:0000256" key="2">
    <source>
        <dbReference type="ARBA" id="ARBA00004665"/>
    </source>
</evidence>
<dbReference type="GO" id="GO:0005886">
    <property type="term" value="C:plasma membrane"/>
    <property type="evidence" value="ECO:0007669"/>
    <property type="project" value="TreeGrafter"/>
</dbReference>
<dbReference type="GO" id="GO:0005525">
    <property type="term" value="F:GTP binding"/>
    <property type="evidence" value="ECO:0007669"/>
    <property type="project" value="UniProtKB-KW"/>
</dbReference>
<dbReference type="Pfam" id="PF01590">
    <property type="entry name" value="GAF"/>
    <property type="match status" value="1"/>
</dbReference>
<evidence type="ECO:0000259" key="9">
    <source>
        <dbReference type="PROSITE" id="PS50887"/>
    </source>
</evidence>
<evidence type="ECO:0000259" key="7">
    <source>
        <dbReference type="PROSITE" id="PS50112"/>
    </source>
</evidence>
<comment type="cofactor">
    <cofactor evidence="1">
        <name>Mg(2+)</name>
        <dbReference type="ChEBI" id="CHEBI:18420"/>
    </cofactor>
</comment>
<dbReference type="Gene3D" id="3.30.450.20">
    <property type="entry name" value="PAS domain"/>
    <property type="match status" value="1"/>
</dbReference>
<dbReference type="PANTHER" id="PTHR45138">
    <property type="entry name" value="REGULATORY COMPONENTS OF SENSORY TRANSDUCTION SYSTEM"/>
    <property type="match status" value="1"/>
</dbReference>
<dbReference type="InterPro" id="IPR003018">
    <property type="entry name" value="GAF"/>
</dbReference>
<feature type="domain" description="PAS" evidence="7">
    <location>
        <begin position="180"/>
        <end position="250"/>
    </location>
</feature>
<keyword evidence="4" id="KW-0342">GTP-binding</keyword>
<dbReference type="PROSITE" id="PS50113">
    <property type="entry name" value="PAC"/>
    <property type="match status" value="1"/>
</dbReference>
<evidence type="ECO:0000256" key="4">
    <source>
        <dbReference type="ARBA" id="ARBA00023134"/>
    </source>
</evidence>
<dbReference type="NCBIfam" id="TIGR00254">
    <property type="entry name" value="GGDEF"/>
    <property type="match status" value="1"/>
</dbReference>
<organism evidence="10 11">
    <name type="scientific">Citrobacter braakii</name>
    <dbReference type="NCBI Taxonomy" id="57706"/>
    <lineage>
        <taxon>Bacteria</taxon>
        <taxon>Pseudomonadati</taxon>
        <taxon>Pseudomonadota</taxon>
        <taxon>Gammaproteobacteria</taxon>
        <taxon>Enterobacterales</taxon>
        <taxon>Enterobacteriaceae</taxon>
        <taxon>Citrobacter</taxon>
        <taxon>Citrobacter freundii complex</taxon>
    </lineage>
</organism>
<dbReference type="Pfam" id="PF08447">
    <property type="entry name" value="PAS_3"/>
    <property type="match status" value="1"/>
</dbReference>
<dbReference type="InterPro" id="IPR050469">
    <property type="entry name" value="Diguanylate_Cyclase"/>
</dbReference>
<dbReference type="EC" id="2.7.7.65" evidence="3"/>
<dbReference type="FunFam" id="3.30.70.270:FF:000001">
    <property type="entry name" value="Diguanylate cyclase domain protein"/>
    <property type="match status" value="1"/>
</dbReference>
<feature type="domain" description="GGDEF" evidence="9">
    <location>
        <begin position="352"/>
        <end position="484"/>
    </location>
</feature>
<dbReference type="PROSITE" id="PS50887">
    <property type="entry name" value="GGDEF"/>
    <property type="match status" value="1"/>
</dbReference>
<dbReference type="Pfam" id="PF00990">
    <property type="entry name" value="GGDEF"/>
    <property type="match status" value="1"/>
</dbReference>